<dbReference type="Proteomes" id="UP000011116">
    <property type="component" value="Chromosome 7H"/>
</dbReference>
<reference evidence="2" key="2">
    <citation type="submission" date="2020-10" db="EMBL/GenBank/DDBJ databases">
        <authorList>
            <person name="Scholz U."/>
            <person name="Mascher M."/>
            <person name="Fiebig A."/>
        </authorList>
    </citation>
    <scope>NUCLEOTIDE SEQUENCE [LARGE SCALE GENOMIC DNA]</scope>
    <source>
        <strain evidence="2">cv. Morex</strain>
    </source>
</reference>
<reference evidence="3" key="1">
    <citation type="journal article" date="2012" name="Nature">
        <title>A physical, genetic and functional sequence assembly of the barley genome.</title>
        <authorList>
            <consortium name="The International Barley Genome Sequencing Consortium"/>
            <person name="Mayer K.F."/>
            <person name="Waugh R."/>
            <person name="Brown J.W."/>
            <person name="Schulman A."/>
            <person name="Langridge P."/>
            <person name="Platzer M."/>
            <person name="Fincher G.B."/>
            <person name="Muehlbauer G.J."/>
            <person name="Sato K."/>
            <person name="Close T.J."/>
            <person name="Wise R.P."/>
            <person name="Stein N."/>
        </authorList>
    </citation>
    <scope>NUCLEOTIDE SEQUENCE [LARGE SCALE GENOMIC DNA]</scope>
    <source>
        <strain evidence="3">cv. Morex</strain>
    </source>
</reference>
<feature type="domain" description="Endonuclease/exonuclease/phosphatase" evidence="1">
    <location>
        <begin position="166"/>
        <end position="287"/>
    </location>
</feature>
<organism evidence="2 3">
    <name type="scientific">Hordeum vulgare subsp. vulgare</name>
    <name type="common">Domesticated barley</name>
    <dbReference type="NCBI Taxonomy" id="112509"/>
    <lineage>
        <taxon>Eukaryota</taxon>
        <taxon>Viridiplantae</taxon>
        <taxon>Streptophyta</taxon>
        <taxon>Embryophyta</taxon>
        <taxon>Tracheophyta</taxon>
        <taxon>Spermatophyta</taxon>
        <taxon>Magnoliopsida</taxon>
        <taxon>Liliopsida</taxon>
        <taxon>Poales</taxon>
        <taxon>Poaceae</taxon>
        <taxon>BOP clade</taxon>
        <taxon>Pooideae</taxon>
        <taxon>Triticodae</taxon>
        <taxon>Triticeae</taxon>
        <taxon>Hordeinae</taxon>
        <taxon>Hordeum</taxon>
    </lineage>
</organism>
<protein>
    <recommendedName>
        <fullName evidence="1">Endonuclease/exonuclease/phosphatase domain-containing protein</fullName>
    </recommendedName>
</protein>
<accession>A0A8I7BDK8</accession>
<dbReference type="Gene3D" id="3.60.10.10">
    <property type="entry name" value="Endonuclease/exonuclease/phosphatase"/>
    <property type="match status" value="1"/>
</dbReference>
<dbReference type="Pfam" id="PF03372">
    <property type="entry name" value="Exo_endo_phos"/>
    <property type="match status" value="1"/>
</dbReference>
<dbReference type="SUPFAM" id="SSF56219">
    <property type="entry name" value="DNase I-like"/>
    <property type="match status" value="1"/>
</dbReference>
<reference evidence="2" key="3">
    <citation type="submission" date="2022-01" db="UniProtKB">
        <authorList>
            <consortium name="EnsemblPlants"/>
        </authorList>
    </citation>
    <scope>IDENTIFICATION</scope>
    <source>
        <strain evidence="2">subsp. vulgare</strain>
    </source>
</reference>
<dbReference type="EnsemblPlants" id="HORVU.MOREX.r3.7HG0660440.1">
    <property type="protein sequence ID" value="HORVU.MOREX.r3.7HG0660440.1.CDS1"/>
    <property type="gene ID" value="HORVU.MOREX.r3.7HG0660440"/>
</dbReference>
<dbReference type="GO" id="GO:0003824">
    <property type="term" value="F:catalytic activity"/>
    <property type="evidence" value="ECO:0007669"/>
    <property type="project" value="InterPro"/>
</dbReference>
<dbReference type="AlphaFoldDB" id="A0A8I7BDK8"/>
<evidence type="ECO:0000259" key="1">
    <source>
        <dbReference type="Pfam" id="PF03372"/>
    </source>
</evidence>
<dbReference type="PANTHER" id="PTHR35218">
    <property type="entry name" value="RNASE H DOMAIN-CONTAINING PROTEIN"/>
    <property type="match status" value="1"/>
</dbReference>
<sequence>MTREANWWSSSVKGGFLRAIQGNGLARKKDCHQTLFARVSHGGPLGRLVHVVMGLQIGLGASLEGSHGKSIGRFSRRSPNLCLERTPGRGEPIRFGWRRMIRTGRWNMMRLFAILGKRRPMCSSASQVTIQRRTPECGAADRHEFPSLELSGVGVGLDSWRTKGSIRSYNPAVVFLSETKKKARAMERLKWRLGFKSGVDVDRQGLSGGLALWWRENVQVNIRPWCQYFIDAEMVWESKTYRFTGFYGKPNTKLRKKSWDAIRYLRAQDDLPWICVGDYNEAMFLSDQIGGNPRPFSQMEAFRDCLADCDLADLDFTGYPYME</sequence>
<dbReference type="SMR" id="A0A8I7BDK8"/>
<evidence type="ECO:0000313" key="3">
    <source>
        <dbReference type="Proteomes" id="UP000011116"/>
    </source>
</evidence>
<keyword evidence="3" id="KW-1185">Reference proteome</keyword>
<dbReference type="PANTHER" id="PTHR35218:SF9">
    <property type="entry name" value="ENDONUCLEASE_EXONUCLEASE_PHOSPHATASE DOMAIN-CONTAINING PROTEIN"/>
    <property type="match status" value="1"/>
</dbReference>
<name>A0A8I7BDK8_HORVV</name>
<proteinExistence type="predicted"/>
<dbReference type="Gramene" id="HORVU.MOREX.r3.7HG0660440.1">
    <property type="protein sequence ID" value="HORVU.MOREX.r3.7HG0660440.1.CDS1"/>
    <property type="gene ID" value="HORVU.MOREX.r3.7HG0660440"/>
</dbReference>
<evidence type="ECO:0000313" key="2">
    <source>
        <dbReference type="EnsemblPlants" id="HORVU.MOREX.r3.7HG0660440.1.CDS1"/>
    </source>
</evidence>
<dbReference type="InterPro" id="IPR036691">
    <property type="entry name" value="Endo/exonu/phosph_ase_sf"/>
</dbReference>
<dbReference type="InterPro" id="IPR005135">
    <property type="entry name" value="Endo/exonuclease/phosphatase"/>
</dbReference>